<organism evidence="1">
    <name type="scientific">Anguilla anguilla</name>
    <name type="common">European freshwater eel</name>
    <name type="synonym">Muraena anguilla</name>
    <dbReference type="NCBI Taxonomy" id="7936"/>
    <lineage>
        <taxon>Eukaryota</taxon>
        <taxon>Metazoa</taxon>
        <taxon>Chordata</taxon>
        <taxon>Craniata</taxon>
        <taxon>Vertebrata</taxon>
        <taxon>Euteleostomi</taxon>
        <taxon>Actinopterygii</taxon>
        <taxon>Neopterygii</taxon>
        <taxon>Teleostei</taxon>
        <taxon>Anguilliformes</taxon>
        <taxon>Anguillidae</taxon>
        <taxon>Anguilla</taxon>
    </lineage>
</organism>
<dbReference type="AlphaFoldDB" id="A0A0E9V1Q5"/>
<reference evidence="1" key="2">
    <citation type="journal article" date="2015" name="Fish Shellfish Immunol.">
        <title>Early steps in the European eel (Anguilla anguilla)-Vibrio vulnificus interaction in the gills: Role of the RtxA13 toxin.</title>
        <authorList>
            <person name="Callol A."/>
            <person name="Pajuelo D."/>
            <person name="Ebbesson L."/>
            <person name="Teles M."/>
            <person name="MacKenzie S."/>
            <person name="Amaro C."/>
        </authorList>
    </citation>
    <scope>NUCLEOTIDE SEQUENCE</scope>
</reference>
<sequence>MGYRAGYKIHLNHYHLQFTARYRIYK</sequence>
<accession>A0A0E9V1Q5</accession>
<evidence type="ECO:0000313" key="1">
    <source>
        <dbReference type="EMBL" id="JAH71355.1"/>
    </source>
</evidence>
<proteinExistence type="predicted"/>
<protein>
    <submittedName>
        <fullName evidence="1">Uncharacterized protein</fullName>
    </submittedName>
</protein>
<reference evidence="1" key="1">
    <citation type="submission" date="2014-11" db="EMBL/GenBank/DDBJ databases">
        <authorList>
            <person name="Amaro Gonzalez C."/>
        </authorList>
    </citation>
    <scope>NUCLEOTIDE SEQUENCE</scope>
</reference>
<dbReference type="EMBL" id="GBXM01037222">
    <property type="protein sequence ID" value="JAH71355.1"/>
    <property type="molecule type" value="Transcribed_RNA"/>
</dbReference>
<name>A0A0E9V1Q5_ANGAN</name>